<name>A0A6G1GPA5_9PEZI</name>
<organism evidence="1 2">
    <name type="scientific">Aulographum hederae CBS 113979</name>
    <dbReference type="NCBI Taxonomy" id="1176131"/>
    <lineage>
        <taxon>Eukaryota</taxon>
        <taxon>Fungi</taxon>
        <taxon>Dikarya</taxon>
        <taxon>Ascomycota</taxon>
        <taxon>Pezizomycotina</taxon>
        <taxon>Dothideomycetes</taxon>
        <taxon>Pleosporomycetidae</taxon>
        <taxon>Aulographales</taxon>
        <taxon>Aulographaceae</taxon>
    </lineage>
</organism>
<evidence type="ECO:0000313" key="2">
    <source>
        <dbReference type="Proteomes" id="UP000800041"/>
    </source>
</evidence>
<reference evidence="1" key="1">
    <citation type="journal article" date="2020" name="Stud. Mycol.">
        <title>101 Dothideomycetes genomes: a test case for predicting lifestyles and emergence of pathogens.</title>
        <authorList>
            <person name="Haridas S."/>
            <person name="Albert R."/>
            <person name="Binder M."/>
            <person name="Bloem J."/>
            <person name="Labutti K."/>
            <person name="Salamov A."/>
            <person name="Andreopoulos B."/>
            <person name="Baker S."/>
            <person name="Barry K."/>
            <person name="Bills G."/>
            <person name="Bluhm B."/>
            <person name="Cannon C."/>
            <person name="Castanera R."/>
            <person name="Culley D."/>
            <person name="Daum C."/>
            <person name="Ezra D."/>
            <person name="Gonzalez J."/>
            <person name="Henrissat B."/>
            <person name="Kuo A."/>
            <person name="Liang C."/>
            <person name="Lipzen A."/>
            <person name="Lutzoni F."/>
            <person name="Magnuson J."/>
            <person name="Mondo S."/>
            <person name="Nolan M."/>
            <person name="Ohm R."/>
            <person name="Pangilinan J."/>
            <person name="Park H.-J."/>
            <person name="Ramirez L."/>
            <person name="Alfaro M."/>
            <person name="Sun H."/>
            <person name="Tritt A."/>
            <person name="Yoshinaga Y."/>
            <person name="Zwiers L.-H."/>
            <person name="Turgeon B."/>
            <person name="Goodwin S."/>
            <person name="Spatafora J."/>
            <person name="Crous P."/>
            <person name="Grigoriev I."/>
        </authorList>
    </citation>
    <scope>NUCLEOTIDE SEQUENCE</scope>
    <source>
        <strain evidence="1">CBS 113979</strain>
    </source>
</reference>
<proteinExistence type="predicted"/>
<dbReference type="EMBL" id="ML977182">
    <property type="protein sequence ID" value="KAF1982662.1"/>
    <property type="molecule type" value="Genomic_DNA"/>
</dbReference>
<dbReference type="AlphaFoldDB" id="A0A6G1GPA5"/>
<protein>
    <submittedName>
        <fullName evidence="1">Uncharacterized protein</fullName>
    </submittedName>
</protein>
<accession>A0A6G1GPA5</accession>
<evidence type="ECO:0000313" key="1">
    <source>
        <dbReference type="EMBL" id="KAF1982662.1"/>
    </source>
</evidence>
<gene>
    <name evidence="1" type="ORF">K402DRAFT_191923</name>
</gene>
<sequence length="152" mass="17644">MRGLTTAGALSQCSCVCLCQPRCRGHDAEDNLRGWTPWLGRCAESKLSPKRELLNLLRAVRLFKTQEEESVFLPTDDDPGLEMRLIGRVGQWFWRCSEMTHRIQGRTVDLQTSSRLGDGPRNLRFRHLVESCDLFVPMCTHWREPRDYYSDD</sequence>
<keyword evidence="2" id="KW-1185">Reference proteome</keyword>
<dbReference type="Proteomes" id="UP000800041">
    <property type="component" value="Unassembled WGS sequence"/>
</dbReference>